<dbReference type="GO" id="GO:0007229">
    <property type="term" value="P:integrin-mediated signaling pathway"/>
    <property type="evidence" value="ECO:0007669"/>
    <property type="project" value="UniProtKB-KW"/>
</dbReference>
<dbReference type="Gene3D" id="3.40.390.10">
    <property type="entry name" value="Collagenase (Catalytic Domain)"/>
    <property type="match status" value="1"/>
</dbReference>
<dbReference type="Pfam" id="PF00200">
    <property type="entry name" value="Disintegrin"/>
    <property type="match status" value="1"/>
</dbReference>
<dbReference type="GO" id="GO:0006508">
    <property type="term" value="P:proteolysis"/>
    <property type="evidence" value="ECO:0007669"/>
    <property type="project" value="InterPro"/>
</dbReference>
<keyword evidence="8" id="KW-0401">Integrin</keyword>
<feature type="domain" description="Peptidase M12B" evidence="7">
    <location>
        <begin position="362"/>
        <end position="570"/>
    </location>
</feature>
<feature type="binding site" evidence="4">
    <location>
        <position position="512"/>
    </location>
    <ligand>
        <name>Zn(2+)</name>
        <dbReference type="ChEBI" id="CHEBI:29105"/>
        <note>catalytic</note>
    </ligand>
</feature>
<evidence type="ECO:0000259" key="7">
    <source>
        <dbReference type="PROSITE" id="PS50215"/>
    </source>
</evidence>
<dbReference type="SUPFAM" id="SSF55486">
    <property type="entry name" value="Metalloproteases ('zincins'), catalytic domain"/>
    <property type="match status" value="1"/>
</dbReference>
<dbReference type="AlphaFoldDB" id="A0A225AYH7"/>
<comment type="caution">
    <text evidence="8">The sequence shown here is derived from an EMBL/GenBank/DDBJ whole genome shotgun (WGS) entry which is preliminary data.</text>
</comment>
<dbReference type="PANTHER" id="PTHR11905:SF159">
    <property type="entry name" value="ADAM METALLOPROTEASE"/>
    <property type="match status" value="1"/>
</dbReference>
<gene>
    <name evidence="8" type="ORF">UA08_04750</name>
</gene>
<sequence length="837" mass="89938">MKTTSPGEETIANMSTTNQVEIPQASGTNLQLNVFSFSICQNLNALFLPVNYAAYRVDRDSIASVFAKKMRFAVGWIAAALAATVILLRRVDGKNHQVARCSASLAGFADVFPARSQAPPPIRYLSELDDVFIHTPSHRIHSHSRFDVTFTLHNNAQHIKLKLEPNYDVLAEDAQIQYLNADGSIRNTELIDRRDHRIFKGSAWTEIEPEHWTYVGWARLYIKRDGPNPLFEGTFSLMHDYHNIKLRSSYMRTRAGLDIEPIEKDEDYMVVFRNTDMAWESHTELKRSDTGLSCQADKLEFNADPNHPVFRPPQSTNFAAMPLDELFGMSRRQSDTGGVSGNTGGINLASTIGNSTGCPNTKMVALVGVATDCEYTSSFNNESDARADIIQMFNSASSVYEDTFNISLGLKNLLISNSSCPDSGATTTPWNMPCSSGNISSRLTDFTAWRGGQNDSNAYWTLMSNCPTDSEVGVSWLGQLCVHGSANASVAGANVVVKTSTEWQVFAHESGHTFGAVHDCDTQTCQQGLATTSQCCPLTSSTCDADGRYIMNPSTSSNLEHFSQCTVGNICSALGRNSVQSNCLVDNKGVVTITGSQCGNGIVESGEECDCGGTAGCGDDPCCDPTTCKFRGNAVCDDSNEACCTNCQFTAANTTCRASTGPCDLAEVCSGTSGDCPADQHVADGHSCTSGNATGLTCASGQCTSRDLQCRTILGAVLGSNDTYACDDSSCTLWCASSQLPSDTCGSMQQNFLDGTPCNGDVSCCRRRRFRNAPLPPGARPYGGPPGGVWSGPMPPAPARGMQQQGNIGYGAFPPYPPPAYDNGGATGVPRTQPRYA</sequence>
<reference evidence="8 9" key="1">
    <citation type="submission" date="2015-06" db="EMBL/GenBank/DDBJ databases">
        <title>Talaromyces atroroseus IBT 11181 draft genome.</title>
        <authorList>
            <person name="Rasmussen K.B."/>
            <person name="Rasmussen S."/>
            <person name="Petersen B."/>
            <person name="Sicheritz-Ponten T."/>
            <person name="Mortensen U.H."/>
            <person name="Thrane U."/>
        </authorList>
    </citation>
    <scope>NUCLEOTIDE SEQUENCE [LARGE SCALE GENOMIC DNA]</scope>
    <source>
        <strain evidence="8 9">IBT 11181</strain>
    </source>
</reference>
<evidence type="ECO:0000259" key="6">
    <source>
        <dbReference type="PROSITE" id="PS50214"/>
    </source>
</evidence>
<accession>A0A225AYH7</accession>
<evidence type="ECO:0000313" key="8">
    <source>
        <dbReference type="EMBL" id="OKL60026.1"/>
    </source>
</evidence>
<organism evidence="8 9">
    <name type="scientific">Talaromyces atroroseus</name>
    <dbReference type="NCBI Taxonomy" id="1441469"/>
    <lineage>
        <taxon>Eukaryota</taxon>
        <taxon>Fungi</taxon>
        <taxon>Dikarya</taxon>
        <taxon>Ascomycota</taxon>
        <taxon>Pezizomycotina</taxon>
        <taxon>Eurotiomycetes</taxon>
        <taxon>Eurotiomycetidae</taxon>
        <taxon>Eurotiales</taxon>
        <taxon>Trichocomaceae</taxon>
        <taxon>Talaromyces</taxon>
        <taxon>Talaromyces sect. Trachyspermi</taxon>
    </lineage>
</organism>
<dbReference type="GO" id="GO:0004222">
    <property type="term" value="F:metalloendopeptidase activity"/>
    <property type="evidence" value="ECO:0007669"/>
    <property type="project" value="InterPro"/>
</dbReference>
<feature type="active site" evidence="4">
    <location>
        <position position="509"/>
    </location>
</feature>
<dbReference type="Pfam" id="PF13688">
    <property type="entry name" value="Reprolysin_5"/>
    <property type="match status" value="1"/>
</dbReference>
<protein>
    <recommendedName>
        <fullName evidence="3">Disintegrin and metalloproteinase domain-containing protein B</fullName>
    </recommendedName>
</protein>
<keyword evidence="9" id="KW-1185">Reference proteome</keyword>
<dbReference type="GO" id="GO:0046872">
    <property type="term" value="F:metal ion binding"/>
    <property type="evidence" value="ECO:0007669"/>
    <property type="project" value="UniProtKB-KW"/>
</dbReference>
<name>A0A225AYH7_TALAT</name>
<feature type="domain" description="Disintegrin" evidence="6">
    <location>
        <begin position="595"/>
        <end position="684"/>
    </location>
</feature>
<dbReference type="InterPro" id="IPR001590">
    <property type="entry name" value="Peptidase_M12B"/>
</dbReference>
<evidence type="ECO:0000256" key="3">
    <source>
        <dbReference type="ARBA" id="ARBA00074021"/>
    </source>
</evidence>
<dbReference type="RefSeq" id="XP_020120147.1">
    <property type="nucleotide sequence ID" value="XM_020267054.1"/>
</dbReference>
<dbReference type="Proteomes" id="UP000214365">
    <property type="component" value="Unassembled WGS sequence"/>
</dbReference>
<dbReference type="PANTHER" id="PTHR11905">
    <property type="entry name" value="ADAM A DISINTEGRIN AND METALLOPROTEASE DOMAIN"/>
    <property type="match status" value="1"/>
</dbReference>
<dbReference type="InterPro" id="IPR001762">
    <property type="entry name" value="Disintegrin_dom"/>
</dbReference>
<keyword evidence="1" id="KW-1015">Disulfide bond</keyword>
<evidence type="ECO:0000256" key="4">
    <source>
        <dbReference type="PROSITE-ProRule" id="PRU00276"/>
    </source>
</evidence>
<feature type="binding site" evidence="4">
    <location>
        <position position="508"/>
    </location>
    <ligand>
        <name>Zn(2+)</name>
        <dbReference type="ChEBI" id="CHEBI:29105"/>
        <note>catalytic</note>
    </ligand>
</feature>
<dbReference type="OrthoDB" id="5951731at2759"/>
<dbReference type="CDD" id="cd04271">
    <property type="entry name" value="ZnMc_ADAM_fungal"/>
    <property type="match status" value="1"/>
</dbReference>
<dbReference type="SMART" id="SM00050">
    <property type="entry name" value="DISIN"/>
    <property type="match status" value="1"/>
</dbReference>
<dbReference type="SUPFAM" id="SSF57552">
    <property type="entry name" value="Blood coagulation inhibitor (disintegrin)"/>
    <property type="match status" value="1"/>
</dbReference>
<comment type="caution">
    <text evidence="4">Lacks conserved residue(s) required for the propagation of feature annotation.</text>
</comment>
<feature type="region of interest" description="Disordered" evidence="5">
    <location>
        <begin position="793"/>
        <end position="837"/>
    </location>
</feature>
<dbReference type="InterPro" id="IPR036436">
    <property type="entry name" value="Disintegrin_dom_sf"/>
</dbReference>
<evidence type="ECO:0000256" key="1">
    <source>
        <dbReference type="ARBA" id="ARBA00023157"/>
    </source>
</evidence>
<dbReference type="FunFam" id="4.10.70.10:FF:000003">
    <property type="entry name" value="Disintegrin and metalloproteinase domain-containing protein 17"/>
    <property type="match status" value="1"/>
</dbReference>
<evidence type="ECO:0000256" key="2">
    <source>
        <dbReference type="ARBA" id="ARBA00056552"/>
    </source>
</evidence>
<proteinExistence type="predicted"/>
<dbReference type="PROSITE" id="PS50214">
    <property type="entry name" value="DISINTEGRIN_2"/>
    <property type="match status" value="1"/>
</dbReference>
<evidence type="ECO:0000256" key="5">
    <source>
        <dbReference type="SAM" id="MobiDB-lite"/>
    </source>
</evidence>
<dbReference type="InterPro" id="IPR034028">
    <property type="entry name" value="ZnMc_ADAM_fungal"/>
</dbReference>
<dbReference type="InterPro" id="IPR024079">
    <property type="entry name" value="MetalloPept_cat_dom_sf"/>
</dbReference>
<dbReference type="EMBL" id="LFMY01000006">
    <property type="protein sequence ID" value="OKL60026.1"/>
    <property type="molecule type" value="Genomic_DNA"/>
</dbReference>
<keyword evidence="4" id="KW-0479">Metal-binding</keyword>
<feature type="binding site" evidence="4">
    <location>
        <position position="518"/>
    </location>
    <ligand>
        <name>Zn(2+)</name>
        <dbReference type="ChEBI" id="CHEBI:29105"/>
        <note>catalytic</note>
    </ligand>
</feature>
<dbReference type="STRING" id="1441469.A0A225AYH7"/>
<dbReference type="Gene3D" id="4.10.70.10">
    <property type="entry name" value="Disintegrin domain"/>
    <property type="match status" value="1"/>
</dbReference>
<comment type="function">
    <text evidence="2">Probable zinc protease.</text>
</comment>
<dbReference type="PROSITE" id="PS50215">
    <property type="entry name" value="ADAM_MEPRO"/>
    <property type="match status" value="1"/>
</dbReference>
<dbReference type="GeneID" id="31004505"/>
<keyword evidence="4" id="KW-0862">Zinc</keyword>
<evidence type="ECO:0000313" key="9">
    <source>
        <dbReference type="Proteomes" id="UP000214365"/>
    </source>
</evidence>